<keyword evidence="3" id="KW-1185">Reference proteome</keyword>
<evidence type="ECO:0000256" key="1">
    <source>
        <dbReference type="SAM" id="SignalP"/>
    </source>
</evidence>
<evidence type="ECO:0000313" key="3">
    <source>
        <dbReference type="Proteomes" id="UP000730618"/>
    </source>
</evidence>
<dbReference type="EMBL" id="CAJVCE010000004">
    <property type="protein sequence ID" value="CAG7633438.1"/>
    <property type="molecule type" value="Genomic_DNA"/>
</dbReference>
<feature type="signal peptide" evidence="1">
    <location>
        <begin position="1"/>
        <end position="19"/>
    </location>
</feature>
<name>A0ABM8VF23_9BACL</name>
<dbReference type="RefSeq" id="WP_218098271.1">
    <property type="nucleotide sequence ID" value="NZ_CAJVCE010000004.1"/>
</dbReference>
<proteinExistence type="predicted"/>
<dbReference type="Proteomes" id="UP000730618">
    <property type="component" value="Unassembled WGS sequence"/>
</dbReference>
<comment type="caution">
    <text evidence="2">The sequence shown here is derived from an EMBL/GenBank/DDBJ whole genome shotgun (WGS) entry which is preliminary data.</text>
</comment>
<organism evidence="2 3">
    <name type="scientific">Paenibacillus allorhizosphaerae</name>
    <dbReference type="NCBI Taxonomy" id="2849866"/>
    <lineage>
        <taxon>Bacteria</taxon>
        <taxon>Bacillati</taxon>
        <taxon>Bacillota</taxon>
        <taxon>Bacilli</taxon>
        <taxon>Bacillales</taxon>
        <taxon>Paenibacillaceae</taxon>
        <taxon>Paenibacillus</taxon>
    </lineage>
</organism>
<evidence type="ECO:0008006" key="4">
    <source>
        <dbReference type="Google" id="ProtNLM"/>
    </source>
</evidence>
<feature type="chain" id="PRO_5047121907" description="Cytochrome C oxidase subunit II" evidence="1">
    <location>
        <begin position="20"/>
        <end position="133"/>
    </location>
</feature>
<protein>
    <recommendedName>
        <fullName evidence="4">Cytochrome C oxidase subunit II</fullName>
    </recommendedName>
</protein>
<dbReference type="PROSITE" id="PS51257">
    <property type="entry name" value="PROKAR_LIPOPROTEIN"/>
    <property type="match status" value="1"/>
</dbReference>
<sequence length="133" mass="13762">MKKTIVLAVAIALVFALSACGTKEQAAPASTPPAGDSTAAAGGGAATDLKLVAKNFEFDQKEYKVKKGQTVNVSLENKEGIHGVEIKGLKVKLDNNAKTASFKADKEGSYDIICTVPCGAGHVNMKAKLVVEA</sequence>
<gene>
    <name evidence="2" type="ORF">PAECIP111802_01947</name>
</gene>
<evidence type="ECO:0000313" key="2">
    <source>
        <dbReference type="EMBL" id="CAG7633438.1"/>
    </source>
</evidence>
<accession>A0ABM8VF23</accession>
<keyword evidence="1" id="KW-0732">Signal</keyword>
<reference evidence="2 3" key="1">
    <citation type="submission" date="2021-06" db="EMBL/GenBank/DDBJ databases">
        <authorList>
            <person name="Criscuolo A."/>
        </authorList>
    </citation>
    <scope>NUCLEOTIDE SEQUENCE [LARGE SCALE GENOMIC DNA]</scope>
    <source>
        <strain evidence="3">CIP 111802</strain>
    </source>
</reference>